<dbReference type="RefSeq" id="WP_106012909.1">
    <property type="nucleotide sequence ID" value="NZ_CP027226.1"/>
</dbReference>
<dbReference type="Gene3D" id="3.60.21.10">
    <property type="match status" value="1"/>
</dbReference>
<evidence type="ECO:0000313" key="3">
    <source>
        <dbReference type="Proteomes" id="UP000237947"/>
    </source>
</evidence>
<dbReference type="KEGG" id="fsa:C5Q98_06940"/>
<proteinExistence type="predicted"/>
<dbReference type="PANTHER" id="PTHR30337">
    <property type="entry name" value="COMPONENT OF ATP-DEPENDENT DSDNA EXONUCLEASE"/>
    <property type="match status" value="1"/>
</dbReference>
<dbReference type="OrthoDB" id="9773856at2"/>
<dbReference type="EMBL" id="CP027226">
    <property type="protein sequence ID" value="AVM42961.1"/>
    <property type="molecule type" value="Genomic_DNA"/>
</dbReference>
<dbReference type="AlphaFoldDB" id="A0A2S0KPJ8"/>
<keyword evidence="3" id="KW-1185">Reference proteome</keyword>
<name>A0A2S0KPJ8_9FIRM</name>
<sequence length="399" mass="45569">MKVLATADLHLGAGITAKMRSNRFLVFHRILNIVKEERVDILLISGDFLEQDRISTAEVKEIIRDLSELEAQVFISPGNHDPYTIMSKYAEFKWSENVKVFRDPETVVLEKLPVTVTGAGFKNIYERDSLFAKSAEMFNQTLQGLSRDRDFSETSIKDYLHLANFHGEVEANSLYNPISKFDLARSKFAYVALGHIHKGELELQRAGDTYYAQTGTAEPLDLGDTGVRGVYLLDFTEDNSLRSTQYISTAKTVYINLLLNFYNLNSYQFIIEQLKLEIAEQVRIYDANINSLSEGLNSKYNFKQDFIFNIRITGTISEDFHVDEFVLLNLLAENGIAHEKLDIDLGLNFDIEKISVENSLRGVYVRRILQEMDLVDESRKKVLQEALQLGLESFGNSIW</sequence>
<evidence type="ECO:0000313" key="2">
    <source>
        <dbReference type="EMBL" id="AVM42961.1"/>
    </source>
</evidence>
<dbReference type="InterPro" id="IPR029052">
    <property type="entry name" value="Metallo-depent_PP-like"/>
</dbReference>
<dbReference type="SUPFAM" id="SSF56300">
    <property type="entry name" value="Metallo-dependent phosphatases"/>
    <property type="match status" value="1"/>
</dbReference>
<dbReference type="GO" id="GO:0016787">
    <property type="term" value="F:hydrolase activity"/>
    <property type="evidence" value="ECO:0007669"/>
    <property type="project" value="InterPro"/>
</dbReference>
<accession>A0A2S0KPJ8</accession>
<dbReference type="PANTHER" id="PTHR30337:SF7">
    <property type="entry name" value="PHOSPHOESTERASE"/>
    <property type="match status" value="1"/>
</dbReference>
<organism evidence="2 3">
    <name type="scientific">Fastidiosipila sanguinis</name>
    <dbReference type="NCBI Taxonomy" id="236753"/>
    <lineage>
        <taxon>Bacteria</taxon>
        <taxon>Bacillati</taxon>
        <taxon>Bacillota</taxon>
        <taxon>Clostridia</taxon>
        <taxon>Eubacteriales</taxon>
        <taxon>Oscillospiraceae</taxon>
        <taxon>Fastidiosipila</taxon>
    </lineage>
</organism>
<feature type="domain" description="Calcineurin-like phosphoesterase" evidence="1">
    <location>
        <begin position="1"/>
        <end position="198"/>
    </location>
</feature>
<gene>
    <name evidence="2" type="ORF">C5Q98_06940</name>
</gene>
<protein>
    <recommendedName>
        <fullName evidence="1">Calcineurin-like phosphoesterase domain-containing protein</fullName>
    </recommendedName>
</protein>
<reference evidence="3" key="1">
    <citation type="submission" date="2018-02" db="EMBL/GenBank/DDBJ databases">
        <authorList>
            <person name="Holder M.E."/>
            <person name="Ajami N.J."/>
            <person name="Petrosino J.F."/>
        </authorList>
    </citation>
    <scope>NUCLEOTIDE SEQUENCE [LARGE SCALE GENOMIC DNA]</scope>
    <source>
        <strain evidence="3">CCUG 47711</strain>
    </source>
</reference>
<dbReference type="Pfam" id="PF00149">
    <property type="entry name" value="Metallophos"/>
    <property type="match status" value="1"/>
</dbReference>
<dbReference type="Proteomes" id="UP000237947">
    <property type="component" value="Chromosome"/>
</dbReference>
<dbReference type="InterPro" id="IPR004843">
    <property type="entry name" value="Calcineurin-like_PHP"/>
</dbReference>
<evidence type="ECO:0000259" key="1">
    <source>
        <dbReference type="Pfam" id="PF00149"/>
    </source>
</evidence>
<dbReference type="InterPro" id="IPR050535">
    <property type="entry name" value="DNA_Repair-Maintenance_Comp"/>
</dbReference>